<name>A0AA88TEG0_CHASR</name>
<organism evidence="1 2">
    <name type="scientific">Channa striata</name>
    <name type="common">Snakehead murrel</name>
    <name type="synonym">Ophicephalus striatus</name>
    <dbReference type="NCBI Taxonomy" id="64152"/>
    <lineage>
        <taxon>Eukaryota</taxon>
        <taxon>Metazoa</taxon>
        <taxon>Chordata</taxon>
        <taxon>Craniata</taxon>
        <taxon>Vertebrata</taxon>
        <taxon>Euteleostomi</taxon>
        <taxon>Actinopterygii</taxon>
        <taxon>Neopterygii</taxon>
        <taxon>Teleostei</taxon>
        <taxon>Neoteleostei</taxon>
        <taxon>Acanthomorphata</taxon>
        <taxon>Anabantaria</taxon>
        <taxon>Anabantiformes</taxon>
        <taxon>Channoidei</taxon>
        <taxon>Channidae</taxon>
        <taxon>Channa</taxon>
    </lineage>
</organism>
<dbReference type="AlphaFoldDB" id="A0AA88TEG0"/>
<gene>
    <name evidence="1" type="ORF">Q5P01_002968</name>
</gene>
<evidence type="ECO:0000313" key="1">
    <source>
        <dbReference type="EMBL" id="KAK2863435.1"/>
    </source>
</evidence>
<reference evidence="1" key="1">
    <citation type="submission" date="2023-07" db="EMBL/GenBank/DDBJ databases">
        <title>Chromosome-level Genome Assembly of Striped Snakehead (Channa striata).</title>
        <authorList>
            <person name="Liu H."/>
        </authorList>
    </citation>
    <scope>NUCLEOTIDE SEQUENCE</scope>
    <source>
        <strain evidence="1">Gz</strain>
        <tissue evidence="1">Muscle</tissue>
    </source>
</reference>
<proteinExistence type="predicted"/>
<evidence type="ECO:0000313" key="2">
    <source>
        <dbReference type="Proteomes" id="UP001187415"/>
    </source>
</evidence>
<accession>A0AA88TEG0</accession>
<protein>
    <submittedName>
        <fullName evidence="1">Uncharacterized protein</fullName>
    </submittedName>
</protein>
<sequence length="68" mass="7658">MGCTLHFVGRVFVLAYGEYDDVFVADRDFAVESDAFILPSEEYKGCEHGREIIGVIHLDVNPSGEHRQ</sequence>
<dbReference type="Proteomes" id="UP001187415">
    <property type="component" value="Unassembled WGS sequence"/>
</dbReference>
<comment type="caution">
    <text evidence="1">The sequence shown here is derived from an EMBL/GenBank/DDBJ whole genome shotgun (WGS) entry which is preliminary data.</text>
</comment>
<keyword evidence="2" id="KW-1185">Reference proteome</keyword>
<dbReference type="EMBL" id="JAUPFM010000001">
    <property type="protein sequence ID" value="KAK2863435.1"/>
    <property type="molecule type" value="Genomic_DNA"/>
</dbReference>